<dbReference type="GO" id="GO:0006694">
    <property type="term" value="P:steroid biosynthetic process"/>
    <property type="evidence" value="ECO:0007669"/>
    <property type="project" value="UniProtKB-KW"/>
</dbReference>
<dbReference type="PANTHER" id="PTHR10885:SF0">
    <property type="entry name" value="ISOPENTENYL-DIPHOSPHATE DELTA-ISOMERASE"/>
    <property type="match status" value="1"/>
</dbReference>
<reference evidence="14 15" key="2">
    <citation type="journal article" date="2012" name="Open Biol.">
        <title>Characteristics of nucleosomes and linker DNA regions on the genome of the basidiomycete Mixia osmundae revealed by mono- and dinucleosome mapping.</title>
        <authorList>
            <person name="Nishida H."/>
            <person name="Kondo S."/>
            <person name="Matsumoto T."/>
            <person name="Suzuki Y."/>
            <person name="Yoshikawa H."/>
            <person name="Taylor T.D."/>
            <person name="Sugiyama J."/>
        </authorList>
    </citation>
    <scope>NUCLEOTIDE SEQUENCE [LARGE SCALE GENOMIC DNA]</scope>
    <source>
        <strain evidence="15">CBS 9802 / IAM 14324 / JCM 22182 / KY 12970</strain>
    </source>
</reference>
<name>G7E8T0_MIXOS</name>
<dbReference type="PROSITE" id="PS51462">
    <property type="entry name" value="NUDIX"/>
    <property type="match status" value="1"/>
</dbReference>
<comment type="cofactor">
    <cofactor evidence="1">
        <name>Mg(2+)</name>
        <dbReference type="ChEBI" id="CHEBI:18420"/>
    </cofactor>
</comment>
<comment type="caution">
    <text evidence="14">The sequence shown here is derived from an EMBL/GenBank/DDBJ whole genome shotgun (WGS) entry which is preliminary data.</text>
</comment>
<evidence type="ECO:0000256" key="9">
    <source>
        <dbReference type="ARBA" id="ARBA00023098"/>
    </source>
</evidence>
<evidence type="ECO:0000313" key="14">
    <source>
        <dbReference type="EMBL" id="GAA99548.1"/>
    </source>
</evidence>
<comment type="catalytic activity">
    <reaction evidence="12">
        <text>isopentenyl diphosphate = dimethylallyl diphosphate</text>
        <dbReference type="Rhea" id="RHEA:23284"/>
        <dbReference type="ChEBI" id="CHEBI:57623"/>
        <dbReference type="ChEBI" id="CHEBI:128769"/>
        <dbReference type="EC" id="5.3.3.2"/>
    </reaction>
    <physiologicalReaction direction="left-to-right" evidence="12">
        <dbReference type="Rhea" id="RHEA:23285"/>
    </physiologicalReaction>
</comment>
<evidence type="ECO:0000256" key="2">
    <source>
        <dbReference type="ARBA" id="ARBA00004826"/>
    </source>
</evidence>
<evidence type="ECO:0000256" key="4">
    <source>
        <dbReference type="ARBA" id="ARBA00012057"/>
    </source>
</evidence>
<evidence type="ECO:0000256" key="11">
    <source>
        <dbReference type="ARBA" id="ARBA00023235"/>
    </source>
</evidence>
<evidence type="ECO:0000256" key="5">
    <source>
        <dbReference type="ARBA" id="ARBA00022516"/>
    </source>
</evidence>
<dbReference type="InterPro" id="IPR015797">
    <property type="entry name" value="NUDIX_hydrolase-like_dom_sf"/>
</dbReference>
<evidence type="ECO:0000256" key="10">
    <source>
        <dbReference type="ARBA" id="ARBA00023229"/>
    </source>
</evidence>
<keyword evidence="7" id="KW-0460">Magnesium</keyword>
<gene>
    <name evidence="14" type="primary">Mo06249</name>
    <name evidence="14" type="ORF">E5Q_06249</name>
</gene>
<proteinExistence type="inferred from homology"/>
<dbReference type="EMBL" id="BABT02000220">
    <property type="protein sequence ID" value="GAA99548.1"/>
    <property type="molecule type" value="Genomic_DNA"/>
</dbReference>
<dbReference type="NCBIfam" id="TIGR02150">
    <property type="entry name" value="IPP_isom_1"/>
    <property type="match status" value="1"/>
</dbReference>
<evidence type="ECO:0000256" key="7">
    <source>
        <dbReference type="ARBA" id="ARBA00022842"/>
    </source>
</evidence>
<keyword evidence="8" id="KW-0752">Steroid biosynthesis</keyword>
<organism evidence="14 15">
    <name type="scientific">Mixia osmundae (strain CBS 9802 / IAM 14324 / JCM 22182 / KY 12970)</name>
    <dbReference type="NCBI Taxonomy" id="764103"/>
    <lineage>
        <taxon>Eukaryota</taxon>
        <taxon>Fungi</taxon>
        <taxon>Dikarya</taxon>
        <taxon>Basidiomycota</taxon>
        <taxon>Pucciniomycotina</taxon>
        <taxon>Mixiomycetes</taxon>
        <taxon>Mixiales</taxon>
        <taxon>Mixiaceae</taxon>
        <taxon>Mixia</taxon>
    </lineage>
</organism>
<comment type="pathway">
    <text evidence="2">Isoprenoid biosynthesis; dimethylallyl diphosphate biosynthesis; dimethylallyl diphosphate from isopentenyl diphosphate: step 1/1.</text>
</comment>
<dbReference type="Proteomes" id="UP000009131">
    <property type="component" value="Unassembled WGS sequence"/>
</dbReference>
<keyword evidence="10" id="KW-0414">Isoprene biosynthesis</keyword>
<keyword evidence="6" id="KW-0479">Metal-binding</keyword>
<evidence type="ECO:0000313" key="15">
    <source>
        <dbReference type="Proteomes" id="UP000009131"/>
    </source>
</evidence>
<keyword evidence="15" id="KW-1185">Reference proteome</keyword>
<dbReference type="GO" id="GO:0050992">
    <property type="term" value="P:dimethylallyl diphosphate biosynthetic process"/>
    <property type="evidence" value="ECO:0007669"/>
    <property type="project" value="UniProtKB-UniPathway"/>
</dbReference>
<dbReference type="STRING" id="764103.G7E8T0"/>
<keyword evidence="5" id="KW-0444">Lipid biosynthesis</keyword>
<keyword evidence="11" id="KW-0413">Isomerase</keyword>
<sequence length="353" mass="40707">MNGHKFDETLYDAEQIKLMEERLIVLDKDDNPIGEDSKKTCHLMQNILPPRSLLHRAFSCFLFRPSDGRLLLQQRAQEKITFPLMWTNTCCSHPLAIKQEMEAQDVVGVRRAVRRKLDHELGIKPDSINLDELLFITRIHYLAPSDGLWGEHEIDYVVFATADVELEVNPNEVADTRWVSKAELEDFFKDSSVTFTPWFKLIAQSFLYKWWDALLAQTAKQSSKLVADTQALRPLVTQQDQSTIHRLAFDDLHRAFVSRLTGEPCSRGDIKRVFADLILLQAGIKLVRYSLEICKALLLWLCEICDSDGRERGWYTVFRVEVLQMIVAKFARTSMRCQSLSVCKETLVSKKRG</sequence>
<dbReference type="eggNOG" id="KOG0142">
    <property type="taxonomic scope" value="Eukaryota"/>
</dbReference>
<evidence type="ECO:0000259" key="13">
    <source>
        <dbReference type="PROSITE" id="PS51462"/>
    </source>
</evidence>
<comment type="similarity">
    <text evidence="3">Belongs to the IPP isomerase type 1 family.</text>
</comment>
<dbReference type="GO" id="GO:0004452">
    <property type="term" value="F:isopentenyl-diphosphate delta-isomerase activity"/>
    <property type="evidence" value="ECO:0007669"/>
    <property type="project" value="UniProtKB-EC"/>
</dbReference>
<reference evidence="14 15" key="1">
    <citation type="journal article" date="2011" name="J. Gen. Appl. Microbiol.">
        <title>Draft genome sequencing of the enigmatic basidiomycete Mixia osmundae.</title>
        <authorList>
            <person name="Nishida H."/>
            <person name="Nagatsuka Y."/>
            <person name="Sugiyama J."/>
        </authorList>
    </citation>
    <scope>NUCLEOTIDE SEQUENCE [LARGE SCALE GENOMIC DNA]</scope>
    <source>
        <strain evidence="15">CBS 9802 / IAM 14324 / JCM 22182 / KY 12970</strain>
    </source>
</reference>
<evidence type="ECO:0000256" key="1">
    <source>
        <dbReference type="ARBA" id="ARBA00001946"/>
    </source>
</evidence>
<dbReference type="RefSeq" id="XP_014568776.1">
    <property type="nucleotide sequence ID" value="XM_014713290.1"/>
</dbReference>
<evidence type="ECO:0000256" key="3">
    <source>
        <dbReference type="ARBA" id="ARBA00007579"/>
    </source>
</evidence>
<evidence type="ECO:0000256" key="6">
    <source>
        <dbReference type="ARBA" id="ARBA00022723"/>
    </source>
</evidence>
<dbReference type="GO" id="GO:0046872">
    <property type="term" value="F:metal ion binding"/>
    <property type="evidence" value="ECO:0007669"/>
    <property type="project" value="UniProtKB-KW"/>
</dbReference>
<dbReference type="InterPro" id="IPR011876">
    <property type="entry name" value="IsopentenylPP_isomerase_typ1"/>
</dbReference>
<dbReference type="FunFam" id="3.90.79.10:FF:000012">
    <property type="entry name" value="Isopentenyl-diphosphate Delta-isomerase 1"/>
    <property type="match status" value="1"/>
</dbReference>
<evidence type="ECO:0000256" key="12">
    <source>
        <dbReference type="ARBA" id="ARBA00029294"/>
    </source>
</evidence>
<dbReference type="CDD" id="cd02885">
    <property type="entry name" value="NUDIX_IPP_Isomerase"/>
    <property type="match status" value="1"/>
</dbReference>
<dbReference type="GO" id="GO:0005737">
    <property type="term" value="C:cytoplasm"/>
    <property type="evidence" value="ECO:0007669"/>
    <property type="project" value="TreeGrafter"/>
</dbReference>
<keyword evidence="9" id="KW-0443">Lipid metabolism</keyword>
<dbReference type="Pfam" id="PF00293">
    <property type="entry name" value="NUDIX"/>
    <property type="match status" value="1"/>
</dbReference>
<dbReference type="OrthoDB" id="510307at2759"/>
<accession>G7E8T0</accession>
<dbReference type="AlphaFoldDB" id="G7E8T0"/>
<evidence type="ECO:0000256" key="8">
    <source>
        <dbReference type="ARBA" id="ARBA00022955"/>
    </source>
</evidence>
<dbReference type="InterPro" id="IPR000086">
    <property type="entry name" value="NUDIX_hydrolase_dom"/>
</dbReference>
<dbReference type="SUPFAM" id="SSF55811">
    <property type="entry name" value="Nudix"/>
    <property type="match status" value="1"/>
</dbReference>
<feature type="domain" description="Nudix hydrolase" evidence="13">
    <location>
        <begin position="53"/>
        <end position="201"/>
    </location>
</feature>
<dbReference type="InParanoid" id="G7E8T0"/>
<dbReference type="FunCoup" id="G7E8T0">
    <property type="interactions" value="377"/>
</dbReference>
<dbReference type="GO" id="GO:0009240">
    <property type="term" value="P:isopentenyl diphosphate biosynthetic process"/>
    <property type="evidence" value="ECO:0007669"/>
    <property type="project" value="TreeGrafter"/>
</dbReference>
<dbReference type="Gene3D" id="3.90.79.10">
    <property type="entry name" value="Nucleoside Triphosphate Pyrophosphohydrolase"/>
    <property type="match status" value="1"/>
</dbReference>
<dbReference type="UniPathway" id="UPA00059">
    <property type="reaction ID" value="UER00104"/>
</dbReference>
<protein>
    <recommendedName>
        <fullName evidence="4">isopentenyl-diphosphate Delta-isomerase</fullName>
        <ecNumber evidence="4">5.3.3.2</ecNumber>
    </recommendedName>
</protein>
<dbReference type="HOGENOM" id="CLU_060552_0_1_1"/>
<dbReference type="PANTHER" id="PTHR10885">
    <property type="entry name" value="ISOPENTENYL-DIPHOSPHATE DELTA-ISOMERASE"/>
    <property type="match status" value="1"/>
</dbReference>
<dbReference type="EC" id="5.3.3.2" evidence="4"/>